<gene>
    <name evidence="1" type="ORF">ERS852492_00779</name>
</gene>
<dbReference type="Gene3D" id="3.40.50.300">
    <property type="entry name" value="P-loop containing nucleotide triphosphate hydrolases"/>
    <property type="match status" value="1"/>
</dbReference>
<accession>A0A174Z282</accession>
<reference evidence="1 2" key="1">
    <citation type="submission" date="2015-09" db="EMBL/GenBank/DDBJ databases">
        <authorList>
            <consortium name="Pathogen Informatics"/>
        </authorList>
    </citation>
    <scope>NUCLEOTIDE SEQUENCE [LARGE SCALE GENOMIC DNA]</scope>
    <source>
        <strain evidence="1 2">2789STDY5834878</strain>
    </source>
</reference>
<dbReference type="SUPFAM" id="SSF52540">
    <property type="entry name" value="P-loop containing nucleoside triphosphate hydrolases"/>
    <property type="match status" value="1"/>
</dbReference>
<dbReference type="AlphaFoldDB" id="A0A174Z282"/>
<dbReference type="PANTHER" id="PTHR40396">
    <property type="entry name" value="ATPASE-LIKE PROTEIN"/>
    <property type="match status" value="1"/>
</dbReference>
<dbReference type="InterPro" id="IPR027417">
    <property type="entry name" value="P-loop_NTPase"/>
</dbReference>
<evidence type="ECO:0000313" key="2">
    <source>
        <dbReference type="Proteomes" id="UP000095780"/>
    </source>
</evidence>
<sequence>MDNLVYLLNVRMSGIKSIKNEIRLDFYKKTVDKNFDPDKFRVKAIYGENGSGKTAIITGIKIFQDLMLSNQYLNESKNQRFLDEIINKETSRFTFGCEYITGEEESYIVYDYNFELEKNNKGDYVIKHESLNLKNGNYPNNNYVNVYECDNGELININCNETVKNIIEKKTFNLLNKNPFMSLYIVDYTSVIEKDKEFSYNIAVMLFLIALINVYINEEDKHDIYFLRKTIRESHEKSSEYIDDINEILDTISVYSGFDDNSISKSEFDKYKESVKQLTKFIQIFKRELKSIDIDAKDDGDNYRCELIFNYGNYKVNKEFESTGIKKLVRLYSAFKAANNYGIAFVDEMDSNINDIYLCKLIEHFMYYGKGQLCFTMHNVDPMSLLKQNKNSIDFLSSDNKIVSWVSKGHASPENYYKNGMIENSPFNIDATDFIGIFEG</sequence>
<dbReference type="Proteomes" id="UP000095780">
    <property type="component" value="Unassembled WGS sequence"/>
</dbReference>
<dbReference type="PANTHER" id="PTHR40396:SF1">
    <property type="entry name" value="ATPASE AAA-TYPE CORE DOMAIN-CONTAINING PROTEIN"/>
    <property type="match status" value="1"/>
</dbReference>
<protein>
    <submittedName>
        <fullName evidence="1">Predicted ATPase</fullName>
    </submittedName>
</protein>
<proteinExistence type="predicted"/>
<evidence type="ECO:0000313" key="1">
    <source>
        <dbReference type="EMBL" id="CUQ81524.1"/>
    </source>
</evidence>
<organism evidence="1 2">
    <name type="scientific">Lachnospira eligens</name>
    <dbReference type="NCBI Taxonomy" id="39485"/>
    <lineage>
        <taxon>Bacteria</taxon>
        <taxon>Bacillati</taxon>
        <taxon>Bacillota</taxon>
        <taxon>Clostridia</taxon>
        <taxon>Lachnospirales</taxon>
        <taxon>Lachnospiraceae</taxon>
        <taxon>Lachnospira</taxon>
    </lineage>
</organism>
<name>A0A174Z282_9FIRM</name>
<dbReference type="EMBL" id="CZBV01000002">
    <property type="protein sequence ID" value="CUQ81524.1"/>
    <property type="molecule type" value="Genomic_DNA"/>
</dbReference>
<dbReference type="RefSeq" id="WP_055286209.1">
    <property type="nucleotide sequence ID" value="NZ_CABIXW010000002.1"/>
</dbReference>